<evidence type="ECO:0000313" key="1">
    <source>
        <dbReference type="EMBL" id="BAB59945.1"/>
    </source>
</evidence>
<organism evidence="1 2">
    <name type="scientific">Thermoplasma volcanium (strain ATCC 51530 / DSM 4299 / JCM 9571 / NBRC 15438 / GSS1)</name>
    <dbReference type="NCBI Taxonomy" id="273116"/>
    <lineage>
        <taxon>Archaea</taxon>
        <taxon>Methanobacteriati</taxon>
        <taxon>Thermoplasmatota</taxon>
        <taxon>Thermoplasmata</taxon>
        <taxon>Thermoplasmatales</taxon>
        <taxon>Thermoplasmataceae</taxon>
        <taxon>Thermoplasma</taxon>
    </lineage>
</organism>
<protein>
    <submittedName>
        <fullName evidence="1">TVG0804319 protein</fullName>
    </submittedName>
</protein>
<gene>
    <name evidence="1" type="ORF">TVG0804319</name>
</gene>
<dbReference type="STRING" id="273116.gene:9381593"/>
<dbReference type="Proteomes" id="UP000001017">
    <property type="component" value="Chromosome"/>
</dbReference>
<dbReference type="eggNOG" id="arCOG03290">
    <property type="taxonomic scope" value="Archaea"/>
</dbReference>
<dbReference type="OrthoDB" id="56218at2157"/>
<name>Q97AK7_THEVO</name>
<accession>Q97AK7</accession>
<dbReference type="KEGG" id="tvo:TVG0804319"/>
<reference evidence="1 2" key="2">
    <citation type="journal article" date="2000" name="Proc. Natl. Acad. Sci. U.S.A.">
        <title>Archaeal adaptation to higher temperatures revealed by genomic sequence of Thermoplasma volcanium.</title>
        <authorList>
            <person name="Kawashima T."/>
            <person name="Amano N."/>
            <person name="Koike H."/>
            <person name="Makino S."/>
            <person name="Higuchi S."/>
            <person name="Kawashima-Ohya Y."/>
            <person name="Watanabe K."/>
            <person name="Yamazaki M."/>
            <person name="Kanehori K."/>
            <person name="Kawamoto T."/>
            <person name="Nunoshiba T."/>
            <person name="Yamamoto Y."/>
            <person name="Aramaki H."/>
            <person name="Makino K."/>
            <person name="Suzuki M."/>
        </authorList>
    </citation>
    <scope>NUCLEOTIDE SEQUENCE [LARGE SCALE GENOMIC DNA]</scope>
    <source>
        <strain evidence="2">ATCC 51530 / DSM 4299 / JCM 9571 / NBRC 15438 / GSS1</strain>
    </source>
</reference>
<dbReference type="EMBL" id="BA000011">
    <property type="protein sequence ID" value="BAB59945.1"/>
    <property type="molecule type" value="Genomic_DNA"/>
</dbReference>
<dbReference type="HOGENOM" id="CLU_777608_0_0_2"/>
<reference evidence="1 2" key="1">
    <citation type="journal article" date="1999" name="Proc. Jpn. Acad.">
        <title>Determination of the complete genomic DNA sequence of Thermoplasma volvanium GSS1.</title>
        <authorList>
            <person name="Kawashima T."/>
            <person name="Yamamoto Y."/>
            <person name="Aramaki H."/>
            <person name="Nunoshiba T."/>
            <person name="Kawamoto T."/>
            <person name="Watanabe K."/>
            <person name="Yamazaki M."/>
            <person name="Kanehori K."/>
            <person name="Amano N."/>
            <person name="Ohya Y."/>
            <person name="Makino K."/>
            <person name="Suzuki M."/>
        </authorList>
    </citation>
    <scope>NUCLEOTIDE SEQUENCE [LARGE SCALE GENOMIC DNA]</scope>
    <source>
        <strain evidence="2">ATCC 51530 / DSM 4299 / JCM 9571 / NBRC 15438 / GSS1</strain>
    </source>
</reference>
<dbReference type="PaxDb" id="273116-14325019"/>
<sequence>MGINQETISNLLDSLIFMEAYRKEKSDYDNFSSIIEARKKAADNFALEIKNTVTNFDSSPMGIDIADTKSKIIDFVNLAVSQLKEKIEERAKADQQLIKQKMEGDFNKAIGSLNLFMAQDPLTILDYTLYLSNEGGSYQARVLFKCDDGISYEFILNCGIIPELKESLEVSSIVKGVRLPVRKGRSLMSSEISVDYEKLDRYYLKYAEYSPKYLNVTFTDEDTMSEVSIFYPIDNPDMIKIDYKDDSGKISVDGDPVLSKNTDYKAIKDITKGIISVLQNVLSKKKSVSSILMDNQNIIEKGDITAFVKYIFQKYSYLIKDLISKGSMSIDQLKARLDPVNPSIMQDLVAIVGVSK</sequence>
<dbReference type="AlphaFoldDB" id="Q97AK7"/>
<keyword evidence="2" id="KW-1185">Reference proteome</keyword>
<proteinExistence type="predicted"/>
<evidence type="ECO:0000313" key="2">
    <source>
        <dbReference type="Proteomes" id="UP000001017"/>
    </source>
</evidence>